<organism evidence="2 3">
    <name type="scientific">Natronoarchaeum mannanilyticum</name>
    <dbReference type="NCBI Taxonomy" id="926360"/>
    <lineage>
        <taxon>Archaea</taxon>
        <taxon>Methanobacteriati</taxon>
        <taxon>Methanobacteriota</taxon>
        <taxon>Stenosarchaea group</taxon>
        <taxon>Halobacteria</taxon>
        <taxon>Halobacteriales</taxon>
        <taxon>Natronoarchaeaceae</taxon>
    </lineage>
</organism>
<dbReference type="EMBL" id="BAAADV010000004">
    <property type="protein sequence ID" value="GAA0675176.1"/>
    <property type="molecule type" value="Genomic_DNA"/>
</dbReference>
<evidence type="ECO:0000313" key="2">
    <source>
        <dbReference type="EMBL" id="GAA0675176.1"/>
    </source>
</evidence>
<dbReference type="InterPro" id="IPR055935">
    <property type="entry name" value="DUF7513"/>
</dbReference>
<comment type="caution">
    <text evidence="2">The sequence shown here is derived from an EMBL/GenBank/DDBJ whole genome shotgun (WGS) entry which is preliminary data.</text>
</comment>
<evidence type="ECO:0000313" key="3">
    <source>
        <dbReference type="Proteomes" id="UP001500420"/>
    </source>
</evidence>
<dbReference type="Proteomes" id="UP001500420">
    <property type="component" value="Unassembled WGS sequence"/>
</dbReference>
<reference evidence="2 3" key="1">
    <citation type="journal article" date="2019" name="Int. J. Syst. Evol. Microbiol.">
        <title>The Global Catalogue of Microorganisms (GCM) 10K type strain sequencing project: providing services to taxonomists for standard genome sequencing and annotation.</title>
        <authorList>
            <consortium name="The Broad Institute Genomics Platform"/>
            <consortium name="The Broad Institute Genome Sequencing Center for Infectious Disease"/>
            <person name="Wu L."/>
            <person name="Ma J."/>
        </authorList>
    </citation>
    <scope>NUCLEOTIDE SEQUENCE [LARGE SCALE GENOMIC DNA]</scope>
    <source>
        <strain evidence="2 3">JCM 16328</strain>
    </source>
</reference>
<keyword evidence="3" id="KW-1185">Reference proteome</keyword>
<name>A0AAV3TB51_9EURY</name>
<proteinExistence type="predicted"/>
<gene>
    <name evidence="2" type="ORF">GCM10009020_23480</name>
</gene>
<sequence>MSFLEKYTKGWSFRTTRPSLEPGSTVDVFLAEYDAGEEAGLAFVGDTKLYVEGAAPEHVEQQVRVEVAEFDSNGGVGRGEFVEVVGDSSYAG</sequence>
<protein>
    <recommendedName>
        <fullName evidence="1">DUF7513 domain-containing protein</fullName>
    </recommendedName>
</protein>
<accession>A0AAV3TB51</accession>
<dbReference type="Pfam" id="PF24353">
    <property type="entry name" value="DUF7513"/>
    <property type="match status" value="1"/>
</dbReference>
<feature type="domain" description="DUF7513" evidence="1">
    <location>
        <begin position="1"/>
        <end position="83"/>
    </location>
</feature>
<dbReference type="RefSeq" id="WP_343774212.1">
    <property type="nucleotide sequence ID" value="NZ_BAAADV010000004.1"/>
</dbReference>
<evidence type="ECO:0000259" key="1">
    <source>
        <dbReference type="Pfam" id="PF24353"/>
    </source>
</evidence>
<dbReference type="AlphaFoldDB" id="A0AAV3TB51"/>